<proteinExistence type="predicted"/>
<dbReference type="AlphaFoldDB" id="A0A2N4T4S4"/>
<feature type="transmembrane region" description="Helical" evidence="1">
    <location>
        <begin position="43"/>
        <end position="60"/>
    </location>
</feature>
<evidence type="ECO:0000256" key="1">
    <source>
        <dbReference type="SAM" id="Phobius"/>
    </source>
</evidence>
<keyword evidence="1" id="KW-1133">Transmembrane helix</keyword>
<keyword evidence="1" id="KW-0812">Transmembrane</keyword>
<accession>A0A2N4T4S4</accession>
<feature type="transmembrane region" description="Helical" evidence="1">
    <location>
        <begin position="106"/>
        <end position="127"/>
    </location>
</feature>
<dbReference type="RefSeq" id="WP_101852736.1">
    <property type="nucleotide sequence ID" value="NZ_LOMZ01000001.1"/>
</dbReference>
<dbReference type="Proteomes" id="UP000234632">
    <property type="component" value="Unassembled WGS sequence"/>
</dbReference>
<evidence type="ECO:0008006" key="4">
    <source>
        <dbReference type="Google" id="ProtNLM"/>
    </source>
</evidence>
<name>A0A2N4T4S4_9MICC</name>
<feature type="transmembrane region" description="Helical" evidence="1">
    <location>
        <begin position="65"/>
        <end position="86"/>
    </location>
</feature>
<evidence type="ECO:0000313" key="3">
    <source>
        <dbReference type="Proteomes" id="UP000234632"/>
    </source>
</evidence>
<evidence type="ECO:0000313" key="2">
    <source>
        <dbReference type="EMBL" id="PLC13223.1"/>
    </source>
</evidence>
<gene>
    <name evidence="2" type="ORF">AUQ48_14640</name>
</gene>
<dbReference type="EMBL" id="LOMZ01000001">
    <property type="protein sequence ID" value="PLC13223.1"/>
    <property type="molecule type" value="Genomic_DNA"/>
</dbReference>
<sequence length="135" mass="14575">MWSFRGLTAIGLFLFGTTFWWMTSVMAGRTPPPTGRLWTATNVLAYLAIAGFSVTAWAVYKQHAWWDTAALVSGVVGILAVVPFVLAQRRLEVGLGDMGVRINLWLHLLGSAAVLAAALVPAVHTWVADRLDAPG</sequence>
<protein>
    <recommendedName>
        <fullName evidence="4">DUF4149 domain-containing protein</fullName>
    </recommendedName>
</protein>
<comment type="caution">
    <text evidence="2">The sequence shown here is derived from an EMBL/GenBank/DDBJ whole genome shotgun (WGS) entry which is preliminary data.</text>
</comment>
<organism evidence="2 3">
    <name type="scientific">Kocuria flava</name>
    <dbReference type="NCBI Taxonomy" id="446860"/>
    <lineage>
        <taxon>Bacteria</taxon>
        <taxon>Bacillati</taxon>
        <taxon>Actinomycetota</taxon>
        <taxon>Actinomycetes</taxon>
        <taxon>Micrococcales</taxon>
        <taxon>Micrococcaceae</taxon>
        <taxon>Kocuria</taxon>
    </lineage>
</organism>
<reference evidence="2 3" key="1">
    <citation type="submission" date="2015-12" db="EMBL/GenBank/DDBJ databases">
        <authorList>
            <person name="Shamseldin A."/>
            <person name="Moawad H."/>
            <person name="Abd El-Rahim W.M."/>
            <person name="Sadowsky M.J."/>
        </authorList>
    </citation>
    <scope>NUCLEOTIDE SEQUENCE [LARGE SCALE GENOMIC DNA]</scope>
    <source>
        <strain evidence="2 3">S43</strain>
    </source>
</reference>
<keyword evidence="1" id="KW-0472">Membrane</keyword>